<dbReference type="CDD" id="cd06529">
    <property type="entry name" value="S24_LexA-like"/>
    <property type="match status" value="1"/>
</dbReference>
<dbReference type="SMART" id="SM00530">
    <property type="entry name" value="HTH_XRE"/>
    <property type="match status" value="1"/>
</dbReference>
<organism evidence="5 6">
    <name type="scientific">Streptococcus cristatus</name>
    <dbReference type="NCBI Taxonomy" id="45634"/>
    <lineage>
        <taxon>Bacteria</taxon>
        <taxon>Bacillati</taxon>
        <taxon>Bacillota</taxon>
        <taxon>Bacilli</taxon>
        <taxon>Lactobacillales</taxon>
        <taxon>Streptococcaceae</taxon>
        <taxon>Streptococcus</taxon>
    </lineage>
</organism>
<evidence type="ECO:0000256" key="1">
    <source>
        <dbReference type="ARBA" id="ARBA00023015"/>
    </source>
</evidence>
<evidence type="ECO:0000313" key="5">
    <source>
        <dbReference type="EMBL" id="KAA0963171.1"/>
    </source>
</evidence>
<feature type="domain" description="HTH cro/C1-type" evidence="4">
    <location>
        <begin position="7"/>
        <end position="62"/>
    </location>
</feature>
<dbReference type="PANTHER" id="PTHR40661:SF1">
    <property type="entry name" value="HTH CRO_C1-TYPE DOMAIN-CONTAINING PROTEIN"/>
    <property type="match status" value="1"/>
</dbReference>
<dbReference type="SUPFAM" id="SSF47413">
    <property type="entry name" value="lambda repressor-like DNA-binding domains"/>
    <property type="match status" value="1"/>
</dbReference>
<keyword evidence="3" id="KW-0804">Transcription</keyword>
<dbReference type="PROSITE" id="PS50943">
    <property type="entry name" value="HTH_CROC1"/>
    <property type="match status" value="1"/>
</dbReference>
<reference evidence="5 6" key="1">
    <citation type="submission" date="2019-08" db="EMBL/GenBank/DDBJ databases">
        <title>Genome sequence and analysis of Streptococcus cristatus strain S22 isolated from throat swab of children scarlet fever in Hangzhou, China.</title>
        <authorList>
            <person name="Huang Y."/>
            <person name="Xie L."/>
        </authorList>
    </citation>
    <scope>NUCLEOTIDE SEQUENCE [LARGE SCALE GENOMIC DNA]</scope>
    <source>
        <strain evidence="5 6">S22</strain>
    </source>
</reference>
<accession>A0A5B0DB51</accession>
<dbReference type="PANTHER" id="PTHR40661">
    <property type="match status" value="1"/>
</dbReference>
<dbReference type="InterPro" id="IPR001387">
    <property type="entry name" value="Cro/C1-type_HTH"/>
</dbReference>
<evidence type="ECO:0000256" key="3">
    <source>
        <dbReference type="ARBA" id="ARBA00023163"/>
    </source>
</evidence>
<evidence type="ECO:0000313" key="6">
    <source>
        <dbReference type="Proteomes" id="UP000323039"/>
    </source>
</evidence>
<name>A0A5B0DB51_STRCR</name>
<dbReference type="InterPro" id="IPR039418">
    <property type="entry name" value="LexA-like"/>
</dbReference>
<keyword evidence="1" id="KW-0805">Transcription regulation</keyword>
<dbReference type="InterPro" id="IPR036286">
    <property type="entry name" value="LexA/Signal_pep-like_sf"/>
</dbReference>
<evidence type="ECO:0000256" key="2">
    <source>
        <dbReference type="ARBA" id="ARBA00023125"/>
    </source>
</evidence>
<protein>
    <submittedName>
        <fullName evidence="5">Helix-turn-helix domain-containing protein</fullName>
    </submittedName>
</protein>
<dbReference type="Gene3D" id="2.10.109.10">
    <property type="entry name" value="Umud Fragment, subunit A"/>
    <property type="match status" value="1"/>
</dbReference>
<dbReference type="GO" id="GO:0003677">
    <property type="term" value="F:DNA binding"/>
    <property type="evidence" value="ECO:0007669"/>
    <property type="project" value="UniProtKB-KW"/>
</dbReference>
<sequence>MDVGTRIKVRRKEINMKASELASKINVSLSTLYRYEKGDIEKMSTDILKEIADALSTTPADLMGWDEKLKESTLNKITNTASKLVEERQEKVLEYCEDQLSEQENGGRELPTIDERFTNVTDIYRRLTPERQEEVRRSMNRQLRNQNIVKLDEIQKAQNLYETLGDEFEDVGLYGEVSAGTGVWVSDEPVETIKYPVPVPNHDIALRVNGNSMEPMFHDGDVVFVKKTPEVYHGSIVIIIVNDSAYIKKLYRRGAEVRLISLNPQYDDIILNPDDSIEIIGNVIM</sequence>
<dbReference type="AlphaFoldDB" id="A0A5B0DB51"/>
<dbReference type="Proteomes" id="UP000323039">
    <property type="component" value="Unassembled WGS sequence"/>
</dbReference>
<dbReference type="SUPFAM" id="SSF51306">
    <property type="entry name" value="LexA/Signal peptidase"/>
    <property type="match status" value="1"/>
</dbReference>
<keyword evidence="2" id="KW-0238">DNA-binding</keyword>
<gene>
    <name evidence="5" type="ORF">FXF62_10575</name>
</gene>
<dbReference type="Pfam" id="PF00717">
    <property type="entry name" value="Peptidase_S24"/>
    <property type="match status" value="1"/>
</dbReference>
<dbReference type="CDD" id="cd00093">
    <property type="entry name" value="HTH_XRE"/>
    <property type="match status" value="1"/>
</dbReference>
<proteinExistence type="predicted"/>
<dbReference type="Gene3D" id="1.10.260.40">
    <property type="entry name" value="lambda repressor-like DNA-binding domains"/>
    <property type="match status" value="1"/>
</dbReference>
<dbReference type="EMBL" id="VSJJ01000018">
    <property type="protein sequence ID" value="KAA0963171.1"/>
    <property type="molecule type" value="Genomic_DNA"/>
</dbReference>
<comment type="caution">
    <text evidence="5">The sequence shown here is derived from an EMBL/GenBank/DDBJ whole genome shotgun (WGS) entry which is preliminary data.</text>
</comment>
<dbReference type="RefSeq" id="WP_149518702.1">
    <property type="nucleotide sequence ID" value="NZ_VSJJ01000018.1"/>
</dbReference>
<evidence type="ECO:0000259" key="4">
    <source>
        <dbReference type="PROSITE" id="PS50943"/>
    </source>
</evidence>
<dbReference type="Pfam" id="PF13443">
    <property type="entry name" value="HTH_26"/>
    <property type="match status" value="1"/>
</dbReference>
<dbReference type="InterPro" id="IPR015927">
    <property type="entry name" value="Peptidase_S24_S26A/B/C"/>
</dbReference>
<dbReference type="InterPro" id="IPR010982">
    <property type="entry name" value="Lambda_DNA-bd_dom_sf"/>
</dbReference>